<gene>
    <name evidence="4" type="ORF">F0L68_07195</name>
</gene>
<evidence type="ECO:0000313" key="4">
    <source>
        <dbReference type="EMBL" id="KAA2264854.1"/>
    </source>
</evidence>
<feature type="region of interest" description="Disordered" evidence="1">
    <location>
        <begin position="84"/>
        <end position="105"/>
    </location>
</feature>
<feature type="compositionally biased region" description="Polar residues" evidence="1">
    <location>
        <begin position="312"/>
        <end position="332"/>
    </location>
</feature>
<dbReference type="InterPro" id="IPR043725">
    <property type="entry name" value="DUF5667"/>
</dbReference>
<evidence type="ECO:0000313" key="5">
    <source>
        <dbReference type="Proteomes" id="UP000323454"/>
    </source>
</evidence>
<dbReference type="RefSeq" id="WP_149848652.1">
    <property type="nucleotide sequence ID" value="NZ_VUOB01000010.1"/>
</dbReference>
<feature type="transmembrane region" description="Helical" evidence="2">
    <location>
        <begin position="115"/>
        <end position="136"/>
    </location>
</feature>
<organism evidence="4 5">
    <name type="scientific">Solihabitans fulvus</name>
    <dbReference type="NCBI Taxonomy" id="1892852"/>
    <lineage>
        <taxon>Bacteria</taxon>
        <taxon>Bacillati</taxon>
        <taxon>Actinomycetota</taxon>
        <taxon>Actinomycetes</taxon>
        <taxon>Pseudonocardiales</taxon>
        <taxon>Pseudonocardiaceae</taxon>
        <taxon>Solihabitans</taxon>
    </lineage>
</organism>
<feature type="region of interest" description="Disordered" evidence="1">
    <location>
        <begin position="287"/>
        <end position="407"/>
    </location>
</feature>
<dbReference type="Proteomes" id="UP000323454">
    <property type="component" value="Unassembled WGS sequence"/>
</dbReference>
<feature type="compositionally biased region" description="Low complexity" evidence="1">
    <location>
        <begin position="389"/>
        <end position="407"/>
    </location>
</feature>
<keyword evidence="2" id="KW-0472">Membrane</keyword>
<feature type="compositionally biased region" description="Low complexity" evidence="1">
    <location>
        <begin position="333"/>
        <end position="370"/>
    </location>
</feature>
<evidence type="ECO:0000259" key="3">
    <source>
        <dbReference type="Pfam" id="PF18915"/>
    </source>
</evidence>
<reference evidence="4 5" key="1">
    <citation type="submission" date="2019-09" db="EMBL/GenBank/DDBJ databases">
        <title>Goodfellowia gen. nov., a new genus of the Pseudonocardineae related to Actinoalloteichus, containing Goodfellowia coeruleoviolacea gen. nov., comb. nov. gen. nov., comb. nov.</title>
        <authorList>
            <person name="Labeda D."/>
        </authorList>
    </citation>
    <scope>NUCLEOTIDE SEQUENCE [LARGE SCALE GENOMIC DNA]</scope>
    <source>
        <strain evidence="4 5">AN110305</strain>
    </source>
</reference>
<comment type="caution">
    <text evidence="4">The sequence shown here is derived from an EMBL/GenBank/DDBJ whole genome shotgun (WGS) entry which is preliminary data.</text>
</comment>
<dbReference type="AlphaFoldDB" id="A0A5B2XPH2"/>
<proteinExistence type="predicted"/>
<feature type="region of interest" description="Disordered" evidence="1">
    <location>
        <begin position="1"/>
        <end position="35"/>
    </location>
</feature>
<keyword evidence="5" id="KW-1185">Reference proteome</keyword>
<feature type="domain" description="DUF5667" evidence="3">
    <location>
        <begin position="140"/>
        <end position="191"/>
    </location>
</feature>
<dbReference type="OrthoDB" id="3402808at2"/>
<dbReference type="EMBL" id="VUOB01000010">
    <property type="protein sequence ID" value="KAA2264854.1"/>
    <property type="molecule type" value="Genomic_DNA"/>
</dbReference>
<accession>A0A5B2XPH2</accession>
<keyword evidence="2" id="KW-0812">Transmembrane</keyword>
<evidence type="ECO:0000256" key="1">
    <source>
        <dbReference type="SAM" id="MobiDB-lite"/>
    </source>
</evidence>
<reference evidence="4 5" key="2">
    <citation type="submission" date="2019-09" db="EMBL/GenBank/DDBJ databases">
        <authorList>
            <person name="Jin C."/>
        </authorList>
    </citation>
    <scope>NUCLEOTIDE SEQUENCE [LARGE SCALE GENOMIC DNA]</scope>
    <source>
        <strain evidence="4 5">AN110305</strain>
    </source>
</reference>
<evidence type="ECO:0000256" key="2">
    <source>
        <dbReference type="SAM" id="Phobius"/>
    </source>
</evidence>
<keyword evidence="2" id="KW-1133">Transmembrane helix</keyword>
<dbReference type="Pfam" id="PF18915">
    <property type="entry name" value="DUF5667"/>
    <property type="match status" value="1"/>
</dbReference>
<protein>
    <recommendedName>
        <fullName evidence="3">DUF5667 domain-containing protein</fullName>
    </recommendedName>
</protein>
<name>A0A5B2XPH2_9PSEU</name>
<sequence length="407" mass="41924">MDRARTPFGRRRQREGFARAVGPTPAPGRTSTGSVSEELAVVALLRRTSDGFGPDAQARDRIRERVVAGLAEPEEPLLALDEQAARPEVPASRRPTEIGSGGTVRGGSGGLRGRFAVAMVAAFCLVLSLAGMSLLLSRDALPGDTLYGIKRSAESASLGLTFGDGSKALKHLEFAAARLSEVETLVDRYRDSSGGPVGSYLSAFADFDSDAAAGARQLTALGVNQDPPRLDSLRGWVTDQAARLAVLQPQLPSAAQDRAAGSVGLLGKITQRAAALHDRLRCYTVTSGATDDVGPLPATDDCSTPRPDAATVAQQPQAAEPTGQASQPRPSTASAQRGQPSQQPAQSPTQQPAAPAQTTGTTPGRQQPSQPTAPPVTGSAGVTIPLPLPLGSLPPLLPGLPGLQLGG</sequence>